<feature type="transmembrane region" description="Helical" evidence="7">
    <location>
        <begin position="207"/>
        <end position="228"/>
    </location>
</feature>
<evidence type="ECO:0000256" key="6">
    <source>
        <dbReference type="SAM" id="MobiDB-lite"/>
    </source>
</evidence>
<name>A0A674BE15_SALTR</name>
<dbReference type="InterPro" id="IPR013106">
    <property type="entry name" value="Ig_V-set"/>
</dbReference>
<organism evidence="9 10">
    <name type="scientific">Salmo trutta</name>
    <name type="common">Brown trout</name>
    <dbReference type="NCBI Taxonomy" id="8032"/>
    <lineage>
        <taxon>Eukaryota</taxon>
        <taxon>Metazoa</taxon>
        <taxon>Chordata</taxon>
        <taxon>Craniata</taxon>
        <taxon>Vertebrata</taxon>
        <taxon>Euteleostomi</taxon>
        <taxon>Actinopterygii</taxon>
        <taxon>Neopterygii</taxon>
        <taxon>Teleostei</taxon>
        <taxon>Protacanthopterygii</taxon>
        <taxon>Salmoniformes</taxon>
        <taxon>Salmonidae</taxon>
        <taxon>Salmoninae</taxon>
        <taxon>Salmo</taxon>
    </lineage>
</organism>
<evidence type="ECO:0000256" key="5">
    <source>
        <dbReference type="ARBA" id="ARBA00043266"/>
    </source>
</evidence>
<feature type="transmembrane region" description="Helical" evidence="7">
    <location>
        <begin position="175"/>
        <end position="195"/>
    </location>
</feature>
<feature type="region of interest" description="Disordered" evidence="6">
    <location>
        <begin position="1"/>
        <end position="25"/>
    </location>
</feature>
<keyword evidence="7" id="KW-1133">Transmembrane helix</keyword>
<dbReference type="PROSITE" id="PS50835">
    <property type="entry name" value="IG_LIKE"/>
    <property type="match status" value="1"/>
</dbReference>
<evidence type="ECO:0000313" key="9">
    <source>
        <dbReference type="Ensembl" id="ENSSTUP00000069684.1"/>
    </source>
</evidence>
<dbReference type="Pfam" id="PF07686">
    <property type="entry name" value="V-set"/>
    <property type="match status" value="1"/>
</dbReference>
<dbReference type="InParanoid" id="A0A674BE15"/>
<evidence type="ECO:0000256" key="1">
    <source>
        <dbReference type="ARBA" id="ARBA00022729"/>
    </source>
</evidence>
<dbReference type="AlphaFoldDB" id="A0A674BE15"/>
<keyword evidence="2" id="KW-1064">Adaptive immunity</keyword>
<keyword evidence="10" id="KW-1185">Reference proteome</keyword>
<dbReference type="GO" id="GO:0002250">
    <property type="term" value="P:adaptive immune response"/>
    <property type="evidence" value="ECO:0007669"/>
    <property type="project" value="UniProtKB-KW"/>
</dbReference>
<feature type="compositionally biased region" description="Basic and acidic residues" evidence="6">
    <location>
        <begin position="1"/>
        <end position="13"/>
    </location>
</feature>
<dbReference type="InterPro" id="IPR036179">
    <property type="entry name" value="Ig-like_dom_sf"/>
</dbReference>
<keyword evidence="7" id="KW-0812">Transmembrane</keyword>
<protein>
    <recommendedName>
        <fullName evidence="8">Ig-like domain-containing protein</fullName>
    </recommendedName>
</protein>
<feature type="domain" description="Ig-like" evidence="8">
    <location>
        <begin position="11"/>
        <end position="110"/>
    </location>
</feature>
<proteinExistence type="predicted"/>
<evidence type="ECO:0000313" key="10">
    <source>
        <dbReference type="Proteomes" id="UP000472277"/>
    </source>
</evidence>
<dbReference type="Proteomes" id="UP000472277">
    <property type="component" value="Chromosome 21"/>
</dbReference>
<dbReference type="PANTHER" id="PTHR19367:SF18">
    <property type="entry name" value="T CELL RECEPTOR ALPHA VARIABLE 16"/>
    <property type="match status" value="1"/>
</dbReference>
<keyword evidence="1" id="KW-0732">Signal</keyword>
<dbReference type="SUPFAM" id="SSF48726">
    <property type="entry name" value="Immunoglobulin"/>
    <property type="match status" value="1"/>
</dbReference>
<keyword evidence="7" id="KW-0472">Membrane</keyword>
<dbReference type="GO" id="GO:0042101">
    <property type="term" value="C:T cell receptor complex"/>
    <property type="evidence" value="ECO:0007669"/>
    <property type="project" value="UniProtKB-KW"/>
</dbReference>
<dbReference type="GeneTree" id="ENSGT01060000251840"/>
<evidence type="ECO:0000259" key="8">
    <source>
        <dbReference type="PROSITE" id="PS50835"/>
    </source>
</evidence>
<evidence type="ECO:0000256" key="2">
    <source>
        <dbReference type="ARBA" id="ARBA00023130"/>
    </source>
</evidence>
<dbReference type="Ensembl" id="ENSSTUT00000074026.1">
    <property type="protein sequence ID" value="ENSSTUP00000069684.1"/>
    <property type="gene ID" value="ENSSTUG00000030567.1"/>
</dbReference>
<keyword evidence="4" id="KW-0393">Immunoglobulin domain</keyword>
<reference evidence="9" key="2">
    <citation type="submission" date="2025-09" db="UniProtKB">
        <authorList>
            <consortium name="Ensembl"/>
        </authorList>
    </citation>
    <scope>IDENTIFICATION</scope>
</reference>
<keyword evidence="3" id="KW-0675">Receptor</keyword>
<accession>A0A674BE15</accession>
<evidence type="ECO:0000256" key="4">
    <source>
        <dbReference type="ARBA" id="ARBA00023319"/>
    </source>
</evidence>
<dbReference type="PANTHER" id="PTHR19367">
    <property type="entry name" value="T-CELL RECEPTOR ALPHA CHAIN V REGION"/>
    <property type="match status" value="1"/>
</dbReference>
<dbReference type="InterPro" id="IPR013783">
    <property type="entry name" value="Ig-like_fold"/>
</dbReference>
<dbReference type="Gene3D" id="2.60.40.10">
    <property type="entry name" value="Immunoglobulins"/>
    <property type="match status" value="1"/>
</dbReference>
<reference evidence="9" key="1">
    <citation type="submission" date="2025-08" db="UniProtKB">
        <authorList>
            <consortium name="Ensembl"/>
        </authorList>
    </citation>
    <scope>IDENTIFICATION</scope>
</reference>
<dbReference type="InterPro" id="IPR051287">
    <property type="entry name" value="TCR_variable_region"/>
</dbReference>
<keyword evidence="5" id="KW-0391">Immunity</keyword>
<dbReference type="SMART" id="SM00409">
    <property type="entry name" value="IG"/>
    <property type="match status" value="1"/>
</dbReference>
<dbReference type="InterPro" id="IPR007110">
    <property type="entry name" value="Ig-like_dom"/>
</dbReference>
<dbReference type="InterPro" id="IPR003599">
    <property type="entry name" value="Ig_sub"/>
</dbReference>
<evidence type="ECO:0000256" key="3">
    <source>
        <dbReference type="ARBA" id="ARBA00023170"/>
    </source>
</evidence>
<evidence type="ECO:0000256" key="7">
    <source>
        <dbReference type="SAM" id="Phobius"/>
    </source>
</evidence>
<sequence>MCPAAHSERKPNAGEDTVTQPPGDVTITEGGQVTLDCQFQTSYEANDFPKFMLGRFSSGSINATGFEERFDALLDKDSTSVPLTIQRLQPSYSAVYYCALRDKDCDNSVTTGYTTLREPGVSSFSMIPKVELKKMFHEPMTQVCSLLAYLSHSRHGLFAEKCTESFCMLSRYDNIIFRIHLMPLLQSFLLSNIYLSVQYYQYEIHTFLFPQSCCWIIFSLIQMCITLFSRMQRRSLSHQEM</sequence>
<keyword evidence="5" id="KW-1279">T cell receptor</keyword>